<feature type="domain" description="Cysteine-rich small" evidence="1">
    <location>
        <begin position="10"/>
        <end position="72"/>
    </location>
</feature>
<dbReference type="Proteomes" id="UP000239936">
    <property type="component" value="Unassembled WGS sequence"/>
</dbReference>
<sequence>MNVAASFQGFTNTACAFYPCHSGIHREFNCLFCYCPLYAYNCPGTYSMLIDRHGQPRKDCSQCRLPHDGYAASWQFIQKWLEQPTLWSTDQFKDTHNA</sequence>
<dbReference type="Pfam" id="PF04071">
    <property type="entry name" value="zf-like"/>
    <property type="match status" value="1"/>
</dbReference>
<name>A0A2S7XTM0_9GAMM</name>
<dbReference type="RefSeq" id="WP_105072825.1">
    <property type="nucleotide sequence ID" value="NZ_PPGH01000018.1"/>
</dbReference>
<evidence type="ECO:0000313" key="3">
    <source>
        <dbReference type="Proteomes" id="UP000239936"/>
    </source>
</evidence>
<gene>
    <name evidence="2" type="ORF">CXB77_03660</name>
</gene>
<proteinExistence type="predicted"/>
<accession>A0A2S7XTM0</accession>
<organism evidence="2 3">
    <name type="scientific">Chromatium okenii</name>
    <dbReference type="NCBI Taxonomy" id="61644"/>
    <lineage>
        <taxon>Bacteria</taxon>
        <taxon>Pseudomonadati</taxon>
        <taxon>Pseudomonadota</taxon>
        <taxon>Gammaproteobacteria</taxon>
        <taxon>Chromatiales</taxon>
        <taxon>Chromatiaceae</taxon>
        <taxon>Chromatium</taxon>
    </lineage>
</organism>
<protein>
    <submittedName>
        <fullName evidence="2">Cobalamine-related hypothetical metal-binding protein CrdX</fullName>
    </submittedName>
</protein>
<comment type="caution">
    <text evidence="2">The sequence shown here is derived from an EMBL/GenBank/DDBJ whole genome shotgun (WGS) entry which is preliminary data.</text>
</comment>
<evidence type="ECO:0000313" key="2">
    <source>
        <dbReference type="EMBL" id="PQJ97084.1"/>
    </source>
</evidence>
<dbReference type="InterPro" id="IPR007212">
    <property type="entry name" value="Zf-like"/>
</dbReference>
<reference evidence="2 3" key="1">
    <citation type="submission" date="2018-01" db="EMBL/GenBank/DDBJ databases">
        <title>The complete genome sequence of Chromatium okenii LaCa, a purple sulfur bacterium with a turbulent life.</title>
        <authorList>
            <person name="Luedin S.M."/>
            <person name="Liechti N."/>
            <person name="Storelli N."/>
            <person name="Danza F."/>
            <person name="Wittwer M."/>
            <person name="Pothier J.F."/>
            <person name="Tonolla M.A."/>
        </authorList>
    </citation>
    <scope>NUCLEOTIDE SEQUENCE [LARGE SCALE GENOMIC DNA]</scope>
    <source>
        <strain evidence="2 3">LaCa</strain>
    </source>
</reference>
<dbReference type="AlphaFoldDB" id="A0A2S7XTM0"/>
<dbReference type="EMBL" id="PPGH01000018">
    <property type="protein sequence ID" value="PQJ97084.1"/>
    <property type="molecule type" value="Genomic_DNA"/>
</dbReference>
<dbReference type="OrthoDB" id="9799337at2"/>
<keyword evidence="3" id="KW-1185">Reference proteome</keyword>
<evidence type="ECO:0000259" key="1">
    <source>
        <dbReference type="Pfam" id="PF04071"/>
    </source>
</evidence>